<sequence length="62" mass="7067">MIGILTGKITFNNGIGIGSVIAMLASWERNKSIRWVILHAVLGWLYVFYFIRTRNGQNNTLK</sequence>
<dbReference type="OrthoDB" id="287788at2"/>
<evidence type="ECO:0000256" key="1">
    <source>
        <dbReference type="SAM" id="Phobius"/>
    </source>
</evidence>
<gene>
    <name evidence="2" type="ORF">GJ691_03765</name>
</gene>
<proteinExistence type="predicted"/>
<name>A0A6I2MHD4_9FLAO</name>
<feature type="transmembrane region" description="Helical" evidence="1">
    <location>
        <begin position="9"/>
        <end position="27"/>
    </location>
</feature>
<protein>
    <submittedName>
        <fullName evidence="2">Uncharacterized protein</fullName>
    </submittedName>
</protein>
<keyword evidence="1" id="KW-0472">Membrane</keyword>
<dbReference type="Proteomes" id="UP000443153">
    <property type="component" value="Unassembled WGS sequence"/>
</dbReference>
<dbReference type="AlphaFoldDB" id="A0A6I2MHD4"/>
<evidence type="ECO:0000313" key="3">
    <source>
        <dbReference type="Proteomes" id="UP000443153"/>
    </source>
</evidence>
<organism evidence="2 3">
    <name type="scientific">Maribacter luteus</name>
    <dbReference type="NCBI Taxonomy" id="2594478"/>
    <lineage>
        <taxon>Bacteria</taxon>
        <taxon>Pseudomonadati</taxon>
        <taxon>Bacteroidota</taxon>
        <taxon>Flavobacteriia</taxon>
        <taxon>Flavobacteriales</taxon>
        <taxon>Flavobacteriaceae</taxon>
        <taxon>Maribacter</taxon>
    </lineage>
</organism>
<feature type="transmembrane region" description="Helical" evidence="1">
    <location>
        <begin position="33"/>
        <end position="51"/>
    </location>
</feature>
<reference evidence="2 3" key="1">
    <citation type="submission" date="2019-11" db="EMBL/GenBank/DDBJ databases">
        <title>Maribacter lutea sp. nov., a marine bacterium isolated from intertidal sand.</title>
        <authorList>
            <person name="Liu A."/>
        </authorList>
    </citation>
    <scope>NUCLEOTIDE SEQUENCE [LARGE SCALE GENOMIC DNA]</scope>
    <source>
        <strain evidence="2 3">RZ05</strain>
    </source>
</reference>
<accession>A0A6I2MHD4</accession>
<comment type="caution">
    <text evidence="2">The sequence shown here is derived from an EMBL/GenBank/DDBJ whole genome shotgun (WGS) entry which is preliminary data.</text>
</comment>
<keyword evidence="1" id="KW-0812">Transmembrane</keyword>
<keyword evidence="3" id="KW-1185">Reference proteome</keyword>
<evidence type="ECO:0000313" key="2">
    <source>
        <dbReference type="EMBL" id="MRX63281.1"/>
    </source>
</evidence>
<keyword evidence="1" id="KW-1133">Transmembrane helix</keyword>
<dbReference type="EMBL" id="WKJH01000002">
    <property type="protein sequence ID" value="MRX63281.1"/>
    <property type="molecule type" value="Genomic_DNA"/>
</dbReference>